<comment type="caution">
    <text evidence="6">The sequence shown here is derived from an EMBL/GenBank/DDBJ whole genome shotgun (WGS) entry which is preliminary data.</text>
</comment>
<dbReference type="SMART" id="SM00232">
    <property type="entry name" value="JAB_MPN"/>
    <property type="match status" value="1"/>
</dbReference>
<dbReference type="GO" id="GO:0033290">
    <property type="term" value="C:eukaryotic 48S preinitiation complex"/>
    <property type="evidence" value="ECO:0007669"/>
    <property type="project" value="UniProtKB-UniRule"/>
</dbReference>
<keyword evidence="3 4" id="KW-0648">Protein biosynthesis</keyword>
<dbReference type="CDD" id="cd08064">
    <property type="entry name" value="MPN_eIF3f"/>
    <property type="match status" value="1"/>
</dbReference>
<name>A0A6A4WI07_AMPAM</name>
<keyword evidence="1 4" id="KW-0963">Cytoplasm</keyword>
<proteinExistence type="inferred from homology"/>
<dbReference type="InterPro" id="IPR000555">
    <property type="entry name" value="JAMM/MPN+_dom"/>
</dbReference>
<evidence type="ECO:0000256" key="3">
    <source>
        <dbReference type="ARBA" id="ARBA00022917"/>
    </source>
</evidence>
<dbReference type="GO" id="GO:0003743">
    <property type="term" value="F:translation initiation factor activity"/>
    <property type="evidence" value="ECO:0007669"/>
    <property type="project" value="UniProtKB-UniRule"/>
</dbReference>
<dbReference type="GO" id="GO:0001732">
    <property type="term" value="P:formation of cytoplasmic translation initiation complex"/>
    <property type="evidence" value="ECO:0007669"/>
    <property type="project" value="UniProtKB-UniRule"/>
</dbReference>
<evidence type="ECO:0000256" key="1">
    <source>
        <dbReference type="ARBA" id="ARBA00022490"/>
    </source>
</evidence>
<dbReference type="PANTHER" id="PTHR10540">
    <property type="entry name" value="EUKARYOTIC TRANSLATION INITIATION FACTOR 3 SUBUNIT F-RELATED"/>
    <property type="match status" value="1"/>
</dbReference>
<evidence type="ECO:0000313" key="6">
    <source>
        <dbReference type="EMBL" id="KAF0307116.1"/>
    </source>
</evidence>
<dbReference type="AlphaFoldDB" id="A0A6A4WI07"/>
<dbReference type="PROSITE" id="PS50249">
    <property type="entry name" value="MPN"/>
    <property type="match status" value="1"/>
</dbReference>
<dbReference type="OrthoDB" id="25498at2759"/>
<feature type="domain" description="MPN" evidence="5">
    <location>
        <begin position="7"/>
        <end position="139"/>
    </location>
</feature>
<dbReference type="Pfam" id="PF01398">
    <property type="entry name" value="JAB"/>
    <property type="match status" value="1"/>
</dbReference>
<dbReference type="GO" id="GO:0071541">
    <property type="term" value="C:eukaryotic translation initiation factor 3 complex, eIF3m"/>
    <property type="evidence" value="ECO:0007669"/>
    <property type="project" value="TreeGrafter"/>
</dbReference>
<dbReference type="InterPro" id="IPR027531">
    <property type="entry name" value="eIF3f"/>
</dbReference>
<evidence type="ECO:0000313" key="7">
    <source>
        <dbReference type="Proteomes" id="UP000440578"/>
    </source>
</evidence>
<dbReference type="GO" id="GO:0016282">
    <property type="term" value="C:eukaryotic 43S preinitiation complex"/>
    <property type="evidence" value="ECO:0007669"/>
    <property type="project" value="UniProtKB-UniRule"/>
</dbReference>
<dbReference type="GO" id="GO:0031369">
    <property type="term" value="F:translation initiation factor binding"/>
    <property type="evidence" value="ECO:0007669"/>
    <property type="project" value="InterPro"/>
</dbReference>
<comment type="subcellular location">
    <subcellularLocation>
        <location evidence="4">Cytoplasm</location>
    </subcellularLocation>
</comment>
<accession>A0A6A4WI07</accession>
<dbReference type="PANTHER" id="PTHR10540:SF6">
    <property type="entry name" value="EUKARYOTIC TRANSLATION INITIATION FACTOR 3 SUBUNIT F"/>
    <property type="match status" value="1"/>
</dbReference>
<dbReference type="InterPro" id="IPR024969">
    <property type="entry name" value="EIF3F/CSN6-like_C"/>
</dbReference>
<reference evidence="6 7" key="1">
    <citation type="submission" date="2019-07" db="EMBL/GenBank/DDBJ databases">
        <title>Draft genome assembly of a fouling barnacle, Amphibalanus amphitrite (Darwin, 1854): The first reference genome for Thecostraca.</title>
        <authorList>
            <person name="Kim W."/>
        </authorList>
    </citation>
    <scope>NUCLEOTIDE SEQUENCE [LARGE SCALE GENOMIC DNA]</scope>
    <source>
        <strain evidence="6">SNU_AA5</strain>
        <tissue evidence="6">Soma without cirri and trophi</tissue>
    </source>
</reference>
<dbReference type="InterPro" id="IPR037518">
    <property type="entry name" value="MPN"/>
</dbReference>
<dbReference type="GO" id="GO:0008237">
    <property type="term" value="F:metallopeptidase activity"/>
    <property type="evidence" value="ECO:0007669"/>
    <property type="project" value="InterPro"/>
</dbReference>
<protein>
    <recommendedName>
        <fullName evidence="4">Eukaryotic translation initiation factor 3 subunit F</fullName>
        <shortName evidence="4">eIF3f</shortName>
    </recommendedName>
    <alternativeName>
        <fullName evidence="4">Eukaryotic translation initiation factor 3 subunit 5</fullName>
    </alternativeName>
</protein>
<dbReference type="Gene3D" id="3.40.140.10">
    <property type="entry name" value="Cytidine Deaminase, domain 2"/>
    <property type="match status" value="1"/>
</dbReference>
<comment type="similarity">
    <text evidence="4">Belongs to the eIF-3 subunit F family.</text>
</comment>
<evidence type="ECO:0000259" key="5">
    <source>
        <dbReference type="PROSITE" id="PS50249"/>
    </source>
</evidence>
<dbReference type="HAMAP" id="MF_03005">
    <property type="entry name" value="eIF3f"/>
    <property type="match status" value="1"/>
</dbReference>
<sequence>MSLDLTVKVHPTVLFQIVDAYERRSQDKARIIGTLLGTYEKNGVEVTNCFCVPHAETQEELFIKMDFASEMYELHQQVAPLEMMVGWFATGPEVTDHSVLIHTYYSKQAKCPTPIHLTLDTIMANGRMSWKAYISNPMGVPGGTGGTMFSPVPVELVAHSAELVGMNVAQNTKYSKTKTFEPESDLSQFTGAVRNIEEMIDHLTAYVDGVLSGTTEPDATVGRQLLDMVHSVPKMSQEQFDEMLNSNIKDLLMVVYLSQLTKTQIQVSEKLSQLKL</sequence>
<keyword evidence="2 4" id="KW-0396">Initiation factor</keyword>
<comment type="function">
    <text evidence="4">Component of the eukaryotic translation initiation factor 3 (eIF-3) complex, which is involved in protein synthesis of a specialized repertoire of mRNAs and, together with other initiation factors, stimulates binding of mRNA and methionyl-tRNAi to the 40S ribosome. The eIF-3 complex specifically targets and initiates translation of a subset of mRNAs involved in cell proliferation.</text>
</comment>
<organism evidence="6 7">
    <name type="scientific">Amphibalanus amphitrite</name>
    <name type="common">Striped barnacle</name>
    <name type="synonym">Balanus amphitrite</name>
    <dbReference type="NCBI Taxonomy" id="1232801"/>
    <lineage>
        <taxon>Eukaryota</taxon>
        <taxon>Metazoa</taxon>
        <taxon>Ecdysozoa</taxon>
        <taxon>Arthropoda</taxon>
        <taxon>Crustacea</taxon>
        <taxon>Multicrustacea</taxon>
        <taxon>Cirripedia</taxon>
        <taxon>Thoracica</taxon>
        <taxon>Thoracicalcarea</taxon>
        <taxon>Balanomorpha</taxon>
        <taxon>Balanoidea</taxon>
        <taxon>Balanidae</taxon>
        <taxon>Amphibalaninae</taxon>
        <taxon>Amphibalanus</taxon>
    </lineage>
</organism>
<gene>
    <name evidence="6" type="primary">eIF3-S5</name>
    <name evidence="6" type="ORF">FJT64_021494</name>
</gene>
<dbReference type="Proteomes" id="UP000440578">
    <property type="component" value="Unassembled WGS sequence"/>
</dbReference>
<keyword evidence="7" id="KW-1185">Reference proteome</keyword>
<dbReference type="EMBL" id="VIIS01000602">
    <property type="protein sequence ID" value="KAF0307116.1"/>
    <property type="molecule type" value="Genomic_DNA"/>
</dbReference>
<evidence type="ECO:0000256" key="2">
    <source>
        <dbReference type="ARBA" id="ARBA00022540"/>
    </source>
</evidence>
<evidence type="ECO:0000256" key="4">
    <source>
        <dbReference type="HAMAP-Rule" id="MF_03005"/>
    </source>
</evidence>
<dbReference type="Pfam" id="PF13012">
    <property type="entry name" value="MitMem_reg"/>
    <property type="match status" value="1"/>
</dbReference>
<comment type="subunit">
    <text evidence="4">Component of the eukaryotic translation initiation factor 3 (eIF-3) complex.</text>
</comment>